<gene>
    <name evidence="2" type="ORF">NE692_09080</name>
</gene>
<name>A0AAW5JZV0_BIFAD</name>
<dbReference type="AlphaFoldDB" id="A0AAW5JZV0"/>
<proteinExistence type="predicted"/>
<dbReference type="Proteomes" id="UP001206013">
    <property type="component" value="Unassembled WGS sequence"/>
</dbReference>
<dbReference type="EMBL" id="JANFYM010000011">
    <property type="protein sequence ID" value="MCQ4793602.1"/>
    <property type="molecule type" value="Genomic_DNA"/>
</dbReference>
<accession>A0AAW5JZV0</accession>
<evidence type="ECO:0000313" key="3">
    <source>
        <dbReference type="Proteomes" id="UP001206013"/>
    </source>
</evidence>
<reference evidence="2" key="1">
    <citation type="submission" date="2022-06" db="EMBL/GenBank/DDBJ databases">
        <title>Isolation of gut microbiota from human fecal samples.</title>
        <authorList>
            <person name="Pamer E.G."/>
            <person name="Barat B."/>
            <person name="Waligurski E."/>
            <person name="Medina S."/>
            <person name="Paddock L."/>
            <person name="Mostad J."/>
        </authorList>
    </citation>
    <scope>NUCLEOTIDE SEQUENCE</scope>
    <source>
        <strain evidence="2">SL.1.01</strain>
    </source>
</reference>
<feature type="region of interest" description="Disordered" evidence="1">
    <location>
        <begin position="90"/>
        <end position="110"/>
    </location>
</feature>
<evidence type="ECO:0000313" key="2">
    <source>
        <dbReference type="EMBL" id="MCQ4793602.1"/>
    </source>
</evidence>
<sequence>MSQSEPKTDLISWLEQQWDKAVKDSETPDKELLEKYTFYDGLTTAYEFTIARVKQYGVQPTTDSRTAALMEIIDYVDKRKKELRYNRMIRNLTSPDESPSPDEQGGHNSYGDIIHICEKLLEEAESC</sequence>
<organism evidence="2 3">
    <name type="scientific">Bifidobacterium adolescentis</name>
    <dbReference type="NCBI Taxonomy" id="1680"/>
    <lineage>
        <taxon>Bacteria</taxon>
        <taxon>Bacillati</taxon>
        <taxon>Actinomycetota</taxon>
        <taxon>Actinomycetes</taxon>
        <taxon>Bifidobacteriales</taxon>
        <taxon>Bifidobacteriaceae</taxon>
        <taxon>Bifidobacterium</taxon>
    </lineage>
</organism>
<comment type="caution">
    <text evidence="2">The sequence shown here is derived from an EMBL/GenBank/DDBJ whole genome shotgun (WGS) entry which is preliminary data.</text>
</comment>
<dbReference type="RefSeq" id="WP_256134619.1">
    <property type="nucleotide sequence ID" value="NZ_JANFYM010000011.1"/>
</dbReference>
<evidence type="ECO:0000256" key="1">
    <source>
        <dbReference type="SAM" id="MobiDB-lite"/>
    </source>
</evidence>
<protein>
    <submittedName>
        <fullName evidence="2">Uncharacterized protein</fullName>
    </submittedName>
</protein>